<dbReference type="SUPFAM" id="SSF46626">
    <property type="entry name" value="Cytochrome c"/>
    <property type="match status" value="1"/>
</dbReference>
<keyword evidence="5" id="KW-0732">Signal</keyword>
<evidence type="ECO:0000256" key="1">
    <source>
        <dbReference type="ARBA" id="ARBA00022617"/>
    </source>
</evidence>
<reference evidence="7 8" key="1">
    <citation type="submission" date="2020-05" db="EMBL/GenBank/DDBJ databases">
        <title>FDA dAtabase for Regulatory Grade micrObial Sequences (FDA-ARGOS): Supporting development and validation of Infectious Disease Dx tests.</title>
        <authorList>
            <person name="Sproer C."/>
            <person name="Gronow S."/>
            <person name="Severitt S."/>
            <person name="Schroder I."/>
            <person name="Tallon L."/>
            <person name="Sadzewicz L."/>
            <person name="Zhao X."/>
            <person name="Vavikolanu K."/>
            <person name="Mehta A."/>
            <person name="Aluvathingal J."/>
            <person name="Nadendla S."/>
            <person name="Myers T."/>
            <person name="Yan Y."/>
            <person name="Sichtig H."/>
        </authorList>
    </citation>
    <scope>NUCLEOTIDE SEQUENCE [LARGE SCALE GENOMIC DNA]</scope>
    <source>
        <strain evidence="7 8">FDAARGOS_790</strain>
    </source>
</reference>
<feature type="domain" description="Cytochrome c" evidence="6">
    <location>
        <begin position="101"/>
        <end position="208"/>
    </location>
</feature>
<dbReference type="InterPro" id="IPR009056">
    <property type="entry name" value="Cyt_c-like_dom"/>
</dbReference>
<dbReference type="KEGG" id="apes:FOC84_18845"/>
<keyword evidence="8" id="KW-1185">Reference proteome</keyword>
<dbReference type="NCBIfam" id="TIGR04485">
    <property type="entry name" value="thiosulf_SoxX"/>
    <property type="match status" value="1"/>
</dbReference>
<evidence type="ECO:0000256" key="4">
    <source>
        <dbReference type="PROSITE-ProRule" id="PRU00433"/>
    </source>
</evidence>
<dbReference type="GO" id="GO:0009055">
    <property type="term" value="F:electron transfer activity"/>
    <property type="evidence" value="ECO:0007669"/>
    <property type="project" value="InterPro"/>
</dbReference>
<keyword evidence="1 4" id="KW-0349">Heme</keyword>
<organism evidence="7 8">
    <name type="scientific">Achromobacter pestifer</name>
    <dbReference type="NCBI Taxonomy" id="1353889"/>
    <lineage>
        <taxon>Bacteria</taxon>
        <taxon>Pseudomonadati</taxon>
        <taxon>Pseudomonadota</taxon>
        <taxon>Betaproteobacteria</taxon>
        <taxon>Burkholderiales</taxon>
        <taxon>Alcaligenaceae</taxon>
        <taxon>Achromobacter</taxon>
    </lineage>
</organism>
<dbReference type="Gene3D" id="1.10.760.10">
    <property type="entry name" value="Cytochrome c-like domain"/>
    <property type="match status" value="1"/>
</dbReference>
<dbReference type="Proteomes" id="UP000500970">
    <property type="component" value="Chromosome"/>
</dbReference>
<dbReference type="PROSITE" id="PS51007">
    <property type="entry name" value="CYTC"/>
    <property type="match status" value="1"/>
</dbReference>
<dbReference type="AlphaFoldDB" id="A0A7D4I9F0"/>
<gene>
    <name evidence="7" type="primary">soxX</name>
    <name evidence="7" type="ORF">FOC84_18845</name>
</gene>
<evidence type="ECO:0000313" key="7">
    <source>
        <dbReference type="EMBL" id="QKH36882.1"/>
    </source>
</evidence>
<dbReference type="InterPro" id="IPR036909">
    <property type="entry name" value="Cyt_c-like_dom_sf"/>
</dbReference>
<dbReference type="EMBL" id="CP053985">
    <property type="protein sequence ID" value="QKH36882.1"/>
    <property type="molecule type" value="Genomic_DNA"/>
</dbReference>
<dbReference type="InterPro" id="IPR016823">
    <property type="entry name" value="Thiosulf_SoxX_II"/>
</dbReference>
<evidence type="ECO:0000259" key="6">
    <source>
        <dbReference type="PROSITE" id="PS51007"/>
    </source>
</evidence>
<feature type="chain" id="PRO_5029008338" evidence="5">
    <location>
        <begin position="25"/>
        <end position="218"/>
    </location>
</feature>
<keyword evidence="2 4" id="KW-0479">Metal-binding</keyword>
<accession>A0A7D4I9F0</accession>
<proteinExistence type="predicted"/>
<feature type="signal peptide" evidence="5">
    <location>
        <begin position="1"/>
        <end position="24"/>
    </location>
</feature>
<dbReference type="PIRSF" id="PIRSF024608">
    <property type="entry name" value="UCP024608"/>
    <property type="match status" value="1"/>
</dbReference>
<evidence type="ECO:0000256" key="5">
    <source>
        <dbReference type="SAM" id="SignalP"/>
    </source>
</evidence>
<dbReference type="GO" id="GO:0046872">
    <property type="term" value="F:metal ion binding"/>
    <property type="evidence" value="ECO:0007669"/>
    <property type="project" value="UniProtKB-KW"/>
</dbReference>
<evidence type="ECO:0000256" key="2">
    <source>
        <dbReference type="ARBA" id="ARBA00022723"/>
    </source>
</evidence>
<dbReference type="Pfam" id="PF00034">
    <property type="entry name" value="Cytochrom_C"/>
    <property type="match status" value="1"/>
</dbReference>
<sequence>MRKIRTTRPGLAALGLFLAANAAAQQPAPKAVVDHQALVAELKDSFVERGLAKLDRIDQSTMQRACSIADAGGEMPAETALKITQEAAANVKPPADGNYIGDWRQGEKVAQNGRGLQFSDTAKTINGGNCYACHQMTKAEISFGNIGPSLYQYGKLRGNGKEMVAYTWNKIYDSHATMPCSNMPRFGAAGILTEQQLKDVMALLLDPQSAVNDDQAKP</sequence>
<dbReference type="RefSeq" id="WP_173145760.1">
    <property type="nucleotide sequence ID" value="NZ_CP053985.1"/>
</dbReference>
<evidence type="ECO:0000256" key="3">
    <source>
        <dbReference type="ARBA" id="ARBA00023004"/>
    </source>
</evidence>
<keyword evidence="3 4" id="KW-0408">Iron</keyword>
<dbReference type="GO" id="GO:0020037">
    <property type="term" value="F:heme binding"/>
    <property type="evidence" value="ECO:0007669"/>
    <property type="project" value="InterPro"/>
</dbReference>
<protein>
    <submittedName>
        <fullName evidence="7">Sulfur oxidation c-type cytochrome SoxX</fullName>
    </submittedName>
</protein>
<evidence type="ECO:0000313" key="8">
    <source>
        <dbReference type="Proteomes" id="UP000500970"/>
    </source>
</evidence>
<dbReference type="InterPro" id="IPR030999">
    <property type="entry name" value="Thiosulf_SoxX"/>
</dbReference>
<name>A0A7D4I9F0_9BURK</name>